<comment type="similarity">
    <text evidence="12 13">Belongs to the ATPase B chain family.</text>
</comment>
<comment type="caution">
    <text evidence="14">The sequence shown here is derived from an EMBL/GenBank/DDBJ whole genome shotgun (WGS) entry which is preliminary data.</text>
</comment>
<dbReference type="HAMAP" id="MF_01398">
    <property type="entry name" value="ATP_synth_b_bprime"/>
    <property type="match status" value="1"/>
</dbReference>
<reference evidence="14" key="1">
    <citation type="submission" date="2016-03" db="EMBL/GenBank/DDBJ databases">
        <title>Sphingomonas melonis TY, whole genome shotgun sequencing.</title>
        <authorList>
            <person name="Wang H."/>
            <person name="Zhu P."/>
        </authorList>
    </citation>
    <scope>NUCLEOTIDE SEQUENCE [LARGE SCALE GENOMIC DNA]</scope>
    <source>
        <strain evidence="14">TY</strain>
    </source>
</reference>
<comment type="subcellular location">
    <subcellularLocation>
        <location evidence="12">Cell membrane</location>
        <topology evidence="12">Single-pass membrane protein</topology>
    </subcellularLocation>
    <subcellularLocation>
        <location evidence="11">Endomembrane system</location>
        <topology evidence="11">Single-pass membrane protein</topology>
    </subcellularLocation>
</comment>
<gene>
    <name evidence="12" type="primary">atpF</name>
    <name evidence="14" type="ORF">AVM11_08590</name>
</gene>
<keyword evidence="15" id="KW-1185">Reference proteome</keyword>
<evidence type="ECO:0000256" key="5">
    <source>
        <dbReference type="ARBA" id="ARBA00022989"/>
    </source>
</evidence>
<evidence type="ECO:0000313" key="14">
    <source>
        <dbReference type="EMBL" id="KZB94054.1"/>
    </source>
</evidence>
<evidence type="ECO:0000256" key="13">
    <source>
        <dbReference type="RuleBase" id="RU003848"/>
    </source>
</evidence>
<keyword evidence="6 12" id="KW-0406">Ion transport</keyword>
<evidence type="ECO:0000256" key="7">
    <source>
        <dbReference type="ARBA" id="ARBA00023136"/>
    </source>
</evidence>
<comment type="function">
    <text evidence="10">Component of the F(0) channel, it forms part of the peripheral stalk, linking F(1) to F(0). The b'-subunit is a diverged and duplicated form of b found in plants and photosynthetic bacteria.</text>
</comment>
<dbReference type="GO" id="GO:0046933">
    <property type="term" value="F:proton-transporting ATP synthase activity, rotational mechanism"/>
    <property type="evidence" value="ECO:0007669"/>
    <property type="project" value="UniProtKB-UniRule"/>
</dbReference>
<dbReference type="GO" id="GO:0045259">
    <property type="term" value="C:proton-transporting ATP synthase complex"/>
    <property type="evidence" value="ECO:0007669"/>
    <property type="project" value="UniProtKB-KW"/>
</dbReference>
<evidence type="ECO:0000256" key="1">
    <source>
        <dbReference type="ARBA" id="ARBA00022448"/>
    </source>
</evidence>
<dbReference type="GO" id="GO:0005886">
    <property type="term" value="C:plasma membrane"/>
    <property type="evidence" value="ECO:0007669"/>
    <property type="project" value="UniProtKB-SubCell"/>
</dbReference>
<protein>
    <recommendedName>
        <fullName evidence="12">ATP synthase subunit b</fullName>
    </recommendedName>
    <alternativeName>
        <fullName evidence="12">ATP synthase F(0) sector subunit b</fullName>
    </alternativeName>
    <alternativeName>
        <fullName evidence="12">ATPase subunit I</fullName>
    </alternativeName>
    <alternativeName>
        <fullName evidence="12">F-type ATPase subunit b</fullName>
        <shortName evidence="12">F-ATPase subunit b</shortName>
    </alternativeName>
</protein>
<sequence>MANPAPTQVGDPSDAAIAANLAHAADAQGLQPQNVRDGSQLTANVSEPAAHHVEEPKALGLNTTGWVGIAALVVLIGMLIVKVPAKIAASLDKQIAGVRAQLDEAKALRAEAERLRGEYDAKAKAAEADAATMRAHAQAEANQIIAKAKHDAEELMARRTKRAEDKIAAAERAAIAEVRALAAETASKAAALVIAEKLDADADRAMIDRSIAGLGRPN</sequence>
<comment type="function">
    <text evidence="9 12">F(1)F(0) ATP synthase produces ATP from ADP in the presence of a proton or sodium gradient. F-type ATPases consist of two structural domains, F(1) containing the extramembraneous catalytic core and F(0) containing the membrane proton channel, linked together by a central stalk and a peripheral stalk. During catalysis, ATP synthesis in the catalytic domain of F(1) is coupled via a rotary mechanism of the central stalk subunits to proton translocation.</text>
</comment>
<evidence type="ECO:0000256" key="12">
    <source>
        <dbReference type="HAMAP-Rule" id="MF_01398"/>
    </source>
</evidence>
<evidence type="ECO:0000256" key="3">
    <source>
        <dbReference type="ARBA" id="ARBA00022692"/>
    </source>
</evidence>
<evidence type="ECO:0000313" key="15">
    <source>
        <dbReference type="Proteomes" id="UP000078460"/>
    </source>
</evidence>
<keyword evidence="5 12" id="KW-1133">Transmembrane helix</keyword>
<evidence type="ECO:0000256" key="9">
    <source>
        <dbReference type="ARBA" id="ARBA00025198"/>
    </source>
</evidence>
<dbReference type="OrthoDB" id="7391503at2"/>
<comment type="subunit">
    <text evidence="12">F-type ATPases have 2 components, F(1) - the catalytic core - and F(0) - the membrane proton channel. F(1) has five subunits: alpha(3), beta(3), gamma(1), delta(1), epsilon(1). F(0) has three main subunits: a(1), b(2) and c(10-14). The alpha and beta chains form an alternating ring which encloses part of the gamma chain. F(1) is attached to F(0) by a central stalk formed by the gamma and epsilon chains, while a peripheral stalk is formed by the delta and b chains.</text>
</comment>
<accession>A0A175XZY5</accession>
<evidence type="ECO:0000256" key="10">
    <source>
        <dbReference type="ARBA" id="ARBA00025614"/>
    </source>
</evidence>
<proteinExistence type="inferred from homology"/>
<feature type="transmembrane region" description="Helical" evidence="12">
    <location>
        <begin position="65"/>
        <end position="85"/>
    </location>
</feature>
<evidence type="ECO:0000256" key="6">
    <source>
        <dbReference type="ARBA" id="ARBA00023065"/>
    </source>
</evidence>
<name>A0A175XZY5_9SPHN</name>
<dbReference type="Pfam" id="PF00430">
    <property type="entry name" value="ATP-synt_B"/>
    <property type="match status" value="1"/>
</dbReference>
<keyword evidence="3 12" id="KW-0812">Transmembrane</keyword>
<keyword evidence="2 12" id="KW-0138">CF(0)</keyword>
<evidence type="ECO:0000256" key="4">
    <source>
        <dbReference type="ARBA" id="ARBA00022781"/>
    </source>
</evidence>
<keyword evidence="1 12" id="KW-0813">Transport</keyword>
<keyword evidence="8 12" id="KW-0066">ATP synthesis</keyword>
<organism evidence="14 15">
    <name type="scientific">Sphingomonas melonis TY</name>
    <dbReference type="NCBI Taxonomy" id="621456"/>
    <lineage>
        <taxon>Bacteria</taxon>
        <taxon>Pseudomonadati</taxon>
        <taxon>Pseudomonadota</taxon>
        <taxon>Alphaproteobacteria</taxon>
        <taxon>Sphingomonadales</taxon>
        <taxon>Sphingomonadaceae</taxon>
        <taxon>Sphingomonas</taxon>
    </lineage>
</organism>
<dbReference type="EMBL" id="LQCK02000045">
    <property type="protein sequence ID" value="KZB94054.1"/>
    <property type="molecule type" value="Genomic_DNA"/>
</dbReference>
<dbReference type="GO" id="GO:0012505">
    <property type="term" value="C:endomembrane system"/>
    <property type="evidence" value="ECO:0007669"/>
    <property type="project" value="UniProtKB-SubCell"/>
</dbReference>
<dbReference type="STRING" id="621456.BJP26_00790"/>
<keyword evidence="12" id="KW-1003">Cell membrane</keyword>
<dbReference type="GeneID" id="93797521"/>
<keyword evidence="4 12" id="KW-0375">Hydrogen ion transport</keyword>
<dbReference type="RefSeq" id="WP_017979998.1">
    <property type="nucleotide sequence ID" value="NZ_CP017578.1"/>
</dbReference>
<keyword evidence="7 12" id="KW-0472">Membrane</keyword>
<evidence type="ECO:0000256" key="11">
    <source>
        <dbReference type="ARBA" id="ARBA00037847"/>
    </source>
</evidence>
<dbReference type="CDD" id="cd06503">
    <property type="entry name" value="ATP-synt_Fo_b"/>
    <property type="match status" value="1"/>
</dbReference>
<dbReference type="AlphaFoldDB" id="A0A175XZY5"/>
<dbReference type="InterPro" id="IPR002146">
    <property type="entry name" value="ATP_synth_b/b'su_bac/chlpt"/>
</dbReference>
<dbReference type="Proteomes" id="UP000078460">
    <property type="component" value="Unassembled WGS sequence"/>
</dbReference>
<evidence type="ECO:0000256" key="8">
    <source>
        <dbReference type="ARBA" id="ARBA00023310"/>
    </source>
</evidence>
<evidence type="ECO:0000256" key="2">
    <source>
        <dbReference type="ARBA" id="ARBA00022547"/>
    </source>
</evidence>
<dbReference type="KEGG" id="smy:BJP26_00790"/>